<accession>A0A562P2P7</accession>
<evidence type="ECO:0008006" key="3">
    <source>
        <dbReference type="Google" id="ProtNLM"/>
    </source>
</evidence>
<organism evidence="1 2">
    <name type="scientific">Mesorhizobium tianshanense</name>
    <dbReference type="NCBI Taxonomy" id="39844"/>
    <lineage>
        <taxon>Bacteria</taxon>
        <taxon>Pseudomonadati</taxon>
        <taxon>Pseudomonadota</taxon>
        <taxon>Alphaproteobacteria</taxon>
        <taxon>Hyphomicrobiales</taxon>
        <taxon>Phyllobacteriaceae</taxon>
        <taxon>Mesorhizobium</taxon>
    </lineage>
</organism>
<sequence>MLLSVIVVNFPLARAAGQDIPVGSFSRGSLSDWSSRSFKGETRYELVEDASLRTVVLEAATNAAASGRYRTIRIDLTKTPFLNWSWKVTGIFPGIDEGQKSGDDFPARIYVVVERGLLGTRSLALNYVWASQHGAGSEWPSPYTAQVRLIAVDSGQKGLGSWVQYKRNVQDDLRRVFGEEIGEIDAVAIMTDADDHKGRAQTFYGDIWFSPE</sequence>
<proteinExistence type="predicted"/>
<comment type="caution">
    <text evidence="1">The sequence shown here is derived from an EMBL/GenBank/DDBJ whole genome shotgun (WGS) entry which is preliminary data.</text>
</comment>
<dbReference type="Proteomes" id="UP000317122">
    <property type="component" value="Unassembled WGS sequence"/>
</dbReference>
<dbReference type="OrthoDB" id="8443660at2"/>
<evidence type="ECO:0000313" key="1">
    <source>
        <dbReference type="EMBL" id="TWI38724.1"/>
    </source>
</evidence>
<dbReference type="InterPro" id="IPR021409">
    <property type="entry name" value="DUF3047"/>
</dbReference>
<dbReference type="RefSeq" id="WP_145716634.1">
    <property type="nucleotide sequence ID" value="NZ_BSPF01000047.1"/>
</dbReference>
<gene>
    <name evidence="1" type="ORF">IQ26_02145</name>
</gene>
<reference evidence="1 2" key="1">
    <citation type="journal article" date="2015" name="Stand. Genomic Sci.">
        <title>Genomic Encyclopedia of Bacterial and Archaeal Type Strains, Phase III: the genomes of soil and plant-associated and newly described type strains.</title>
        <authorList>
            <person name="Whitman W.B."/>
            <person name="Woyke T."/>
            <person name="Klenk H.P."/>
            <person name="Zhou Y."/>
            <person name="Lilburn T.G."/>
            <person name="Beck B.J."/>
            <person name="De Vos P."/>
            <person name="Vandamme P."/>
            <person name="Eisen J.A."/>
            <person name="Garrity G."/>
            <person name="Hugenholtz P."/>
            <person name="Kyrpides N.C."/>
        </authorList>
    </citation>
    <scope>NUCLEOTIDE SEQUENCE [LARGE SCALE GENOMIC DNA]</scope>
    <source>
        <strain evidence="1 2">CGMCC 1.2546</strain>
    </source>
</reference>
<dbReference type="AlphaFoldDB" id="A0A562P2P7"/>
<name>A0A562P2P7_9HYPH</name>
<dbReference type="Pfam" id="PF11249">
    <property type="entry name" value="DUF3047"/>
    <property type="match status" value="1"/>
</dbReference>
<dbReference type="EMBL" id="VLKT01000011">
    <property type="protein sequence ID" value="TWI38724.1"/>
    <property type="molecule type" value="Genomic_DNA"/>
</dbReference>
<protein>
    <recommendedName>
        <fullName evidence="3">DUF3047 family protein</fullName>
    </recommendedName>
</protein>
<evidence type="ECO:0000313" key="2">
    <source>
        <dbReference type="Proteomes" id="UP000317122"/>
    </source>
</evidence>
<keyword evidence="2" id="KW-1185">Reference proteome</keyword>